<dbReference type="InterPro" id="IPR024474">
    <property type="entry name" value="Znf_dom_IS66"/>
</dbReference>
<evidence type="ECO:0000256" key="1">
    <source>
        <dbReference type="SAM" id="Coils"/>
    </source>
</evidence>
<dbReference type="Pfam" id="PF13005">
    <property type="entry name" value="zf-IS66"/>
    <property type="match status" value="1"/>
</dbReference>
<dbReference type="InterPro" id="IPR052344">
    <property type="entry name" value="Transposase-related"/>
</dbReference>
<accession>A0ABX9QSN5</accession>
<keyword evidence="6" id="KW-1185">Reference proteome</keyword>
<dbReference type="Proteomes" id="UP000278907">
    <property type="component" value="Unassembled WGS sequence"/>
</dbReference>
<gene>
    <name evidence="5" type="ORF">D7Y13_00375</name>
</gene>
<dbReference type="PANTHER" id="PTHR33678">
    <property type="entry name" value="BLL1576 PROTEIN"/>
    <property type="match status" value="1"/>
</dbReference>
<comment type="caution">
    <text evidence="5">The sequence shown here is derived from an EMBL/GenBank/DDBJ whole genome shotgun (WGS) entry which is preliminary data.</text>
</comment>
<feature type="domain" description="Transposase IS66 zinc-finger binding" evidence="4">
    <location>
        <begin position="114"/>
        <end position="158"/>
    </location>
</feature>
<evidence type="ECO:0000259" key="3">
    <source>
        <dbReference type="Pfam" id="PF03050"/>
    </source>
</evidence>
<feature type="region of interest" description="Disordered" evidence="2">
    <location>
        <begin position="72"/>
        <end position="98"/>
    </location>
</feature>
<reference evidence="5 6" key="1">
    <citation type="submission" date="2018-09" db="EMBL/GenBank/DDBJ databases">
        <authorList>
            <person name="Livingstone P.G."/>
            <person name="Whitworth D.E."/>
        </authorList>
    </citation>
    <scope>NUCLEOTIDE SEQUENCE [LARGE SCALE GENOMIC DNA]</scope>
    <source>
        <strain evidence="5 6">CA031B</strain>
    </source>
</reference>
<proteinExistence type="predicted"/>
<dbReference type="RefSeq" id="WP_120630613.1">
    <property type="nucleotide sequence ID" value="NZ_RAWI01000001.1"/>
</dbReference>
<evidence type="ECO:0000256" key="2">
    <source>
        <dbReference type="SAM" id="MobiDB-lite"/>
    </source>
</evidence>
<dbReference type="PANTHER" id="PTHR33678:SF1">
    <property type="entry name" value="BLL1576 PROTEIN"/>
    <property type="match status" value="1"/>
</dbReference>
<protein>
    <submittedName>
        <fullName evidence="5">IS66 family transposase</fullName>
    </submittedName>
</protein>
<name>A0ABX9QSN5_9BACT</name>
<feature type="domain" description="Transposase IS66 central" evidence="3">
    <location>
        <begin position="175"/>
        <end position="359"/>
    </location>
</feature>
<sequence length="379" mass="41669">MRIEHVTDLETAKQMAALLEAEHARLHQRLELLVQENARLKGEDAQARLQLELTQLAEQLALMQQRLFGASSEKRKPAVEATPPASARKQRGHGPRAQPQLPVQEVVLPLDEADKVCGLCGGALKECAGQTEDSQEVSVVERHFVLKHYRRQKYRCPCGCAPVTAPAPPRLIEGGRYSVDFAVHVALRKYGFHLPLARQERMFQREGLVVDSQTLWDQLNALAHHLQPSYEALPAVVFSSPLIHADETHWYMLKKGPGKKWYAWTVACADAVYHRILPSRSGATAKLVLGDYAGVVMVDGYAAYQTVTKPGADGPASCSLVSCWAHVRRKFVEAERVAPVCAEVLSLIGQLYAIEADLLHAALAAIETPGTVTLPSSSD</sequence>
<dbReference type="EMBL" id="RAWI01000001">
    <property type="protein sequence ID" value="RKI17775.1"/>
    <property type="molecule type" value="Genomic_DNA"/>
</dbReference>
<feature type="coiled-coil region" evidence="1">
    <location>
        <begin position="9"/>
        <end position="66"/>
    </location>
</feature>
<organism evidence="5 6">
    <name type="scientific">Corallococcus praedator</name>
    <dbReference type="NCBI Taxonomy" id="2316724"/>
    <lineage>
        <taxon>Bacteria</taxon>
        <taxon>Pseudomonadati</taxon>
        <taxon>Myxococcota</taxon>
        <taxon>Myxococcia</taxon>
        <taxon>Myxococcales</taxon>
        <taxon>Cystobacterineae</taxon>
        <taxon>Myxococcaceae</taxon>
        <taxon>Corallococcus</taxon>
    </lineage>
</organism>
<dbReference type="NCBIfam" id="NF033517">
    <property type="entry name" value="transpos_IS66"/>
    <property type="match status" value="1"/>
</dbReference>
<evidence type="ECO:0000313" key="5">
    <source>
        <dbReference type="EMBL" id="RKI17775.1"/>
    </source>
</evidence>
<dbReference type="Pfam" id="PF03050">
    <property type="entry name" value="DDE_Tnp_IS66"/>
    <property type="match status" value="1"/>
</dbReference>
<dbReference type="InterPro" id="IPR004291">
    <property type="entry name" value="Transposase_IS66_central"/>
</dbReference>
<evidence type="ECO:0000259" key="4">
    <source>
        <dbReference type="Pfam" id="PF13005"/>
    </source>
</evidence>
<evidence type="ECO:0000313" key="6">
    <source>
        <dbReference type="Proteomes" id="UP000278907"/>
    </source>
</evidence>
<keyword evidence="1" id="KW-0175">Coiled coil</keyword>